<evidence type="ECO:0000256" key="1">
    <source>
        <dbReference type="ARBA" id="ARBA00008894"/>
    </source>
</evidence>
<keyword evidence="4" id="KW-0547">Nucleotide-binding</keyword>
<dbReference type="PANTHER" id="PTHR33463">
    <property type="entry name" value="NB-ARC DOMAIN-CONTAINING PROTEIN-RELATED"/>
    <property type="match status" value="1"/>
</dbReference>
<dbReference type="InterPro" id="IPR032675">
    <property type="entry name" value="LRR_dom_sf"/>
</dbReference>
<dbReference type="EMBL" id="CP136892">
    <property type="protein sequence ID" value="WOL02494.1"/>
    <property type="molecule type" value="Genomic_DNA"/>
</dbReference>
<evidence type="ECO:0000256" key="3">
    <source>
        <dbReference type="ARBA" id="ARBA00022821"/>
    </source>
</evidence>
<dbReference type="SUPFAM" id="SSF52058">
    <property type="entry name" value="L domain-like"/>
    <property type="match status" value="1"/>
</dbReference>
<evidence type="ECO:0000259" key="6">
    <source>
        <dbReference type="Pfam" id="PF23598"/>
    </source>
</evidence>
<keyword evidence="3" id="KW-0611">Plant defense</keyword>
<dbReference type="PANTHER" id="PTHR33463:SF204">
    <property type="entry name" value="NB-ARC DOMAIN-CONTAINING PROTEIN"/>
    <property type="match status" value="1"/>
</dbReference>
<keyword evidence="4" id="KW-0067">ATP-binding</keyword>
<dbReference type="GO" id="GO:0005524">
    <property type="term" value="F:ATP binding"/>
    <property type="evidence" value="ECO:0007669"/>
    <property type="project" value="UniProtKB-KW"/>
</dbReference>
<reference evidence="7 8" key="1">
    <citation type="submission" date="2023-10" db="EMBL/GenBank/DDBJ databases">
        <title>Chromosome-scale genome assembly provides insights into flower coloration mechanisms of Canna indica.</title>
        <authorList>
            <person name="Li C."/>
        </authorList>
    </citation>
    <scope>NUCLEOTIDE SEQUENCE [LARGE SCALE GENOMIC DNA]</scope>
    <source>
        <tissue evidence="7">Flower</tissue>
    </source>
</reference>
<dbReference type="FunFam" id="1.10.8.430:FF:000003">
    <property type="entry name" value="Probable disease resistance protein At5g66910"/>
    <property type="match status" value="1"/>
</dbReference>
<dbReference type="InterPro" id="IPR027417">
    <property type="entry name" value="P-loop_NTPase"/>
</dbReference>
<dbReference type="InterPro" id="IPR042197">
    <property type="entry name" value="Apaf_helical"/>
</dbReference>
<sequence>MDPVTLAVTFFSTKIWDPIALKVACIVDAGDRVNSMVRCMDQLRDKSVDIQNRVSAAQFQLLIPTQEVDGWLRQVRILEAEVNKIDRDFRRQIRCLCSCPSNPSSTYRIGRRAAQKISEVNEMLAKAYFEVVATNKCKVVIASRLESICGQMGAEKRIKMDILSPEKAWELFRQKLGDLVKNPDIEHLAKLVAEDCNGLPLALVVVAATLSARTTREEWQYAVRLMKNMHLDSLIPENLEDKSPASGNHERFWVVQPGIDPLTSFPDKFLEGSPVERMSLMHKNIDSLPEKSDFPILSTLMLQSNVSLTGIFSQGFFNGTKCLKYLDLSNTSVSELCGINQLSFLEHLNLSRTHIHELTEELGYLRRLKYFYLMHTHNLRVIHRKLLSCLQNLRVFNIYGSSYQLWETDGDAGVSTDTNRASLNELDQLTRLKALGISIGTPSAFQKIFYMSIPTKYLYVSSTSNPLNPLQFPSTIRLRSKINTSLLEITIKSCKELEELMIGEEIKQEERENTHKGSYPLCSLEILYLSSLHKLSKITWKEVKPTEYFPKLRFLSIDGCHKLGSITWVLQLPCLEKLHISECCGFQQVIARDDESLLVQQVSDSYFFPRLKILNLIDLPGLTSIYQHTLAFPYLVSLHVLRCPKLVSLPFGQSSGYHLQEIRGSKDWWNNLNWANNNMRVSFSRHFKEAAS</sequence>
<dbReference type="Gene3D" id="1.10.8.430">
    <property type="entry name" value="Helical domain of apoptotic protease-activating factors"/>
    <property type="match status" value="1"/>
</dbReference>
<dbReference type="SUPFAM" id="SSF52540">
    <property type="entry name" value="P-loop containing nucleoside triphosphate hydrolases"/>
    <property type="match status" value="1"/>
</dbReference>
<evidence type="ECO:0000256" key="2">
    <source>
        <dbReference type="ARBA" id="ARBA00022737"/>
    </source>
</evidence>
<evidence type="ECO:0000313" key="8">
    <source>
        <dbReference type="Proteomes" id="UP001327560"/>
    </source>
</evidence>
<dbReference type="InterPro" id="IPR055414">
    <property type="entry name" value="LRR_R13L4/SHOC2-like"/>
</dbReference>
<dbReference type="GO" id="GO:0043531">
    <property type="term" value="F:ADP binding"/>
    <property type="evidence" value="ECO:0007669"/>
    <property type="project" value="InterPro"/>
</dbReference>
<feature type="domain" description="NB-ARC" evidence="5">
    <location>
        <begin position="134"/>
        <end position="175"/>
    </location>
</feature>
<keyword evidence="2" id="KW-0677">Repeat</keyword>
<organism evidence="7 8">
    <name type="scientific">Canna indica</name>
    <name type="common">Indian-shot</name>
    <dbReference type="NCBI Taxonomy" id="4628"/>
    <lineage>
        <taxon>Eukaryota</taxon>
        <taxon>Viridiplantae</taxon>
        <taxon>Streptophyta</taxon>
        <taxon>Embryophyta</taxon>
        <taxon>Tracheophyta</taxon>
        <taxon>Spermatophyta</taxon>
        <taxon>Magnoliopsida</taxon>
        <taxon>Liliopsida</taxon>
        <taxon>Zingiberales</taxon>
        <taxon>Cannaceae</taxon>
        <taxon>Canna</taxon>
    </lineage>
</organism>
<name>A0AAQ3K7C5_9LILI</name>
<comment type="similarity">
    <text evidence="1">Belongs to the disease resistance NB-LRR family.</text>
</comment>
<dbReference type="Pfam" id="PF00931">
    <property type="entry name" value="NB-ARC"/>
    <property type="match status" value="1"/>
</dbReference>
<keyword evidence="8" id="KW-1185">Reference proteome</keyword>
<dbReference type="InterPro" id="IPR050905">
    <property type="entry name" value="Plant_NBS-LRR"/>
</dbReference>
<dbReference type="Pfam" id="PF23598">
    <property type="entry name" value="LRR_14"/>
    <property type="match status" value="1"/>
</dbReference>
<accession>A0AAQ3K7C5</accession>
<feature type="domain" description="Disease resistance R13L4/SHOC-2-like LRR" evidence="6">
    <location>
        <begin position="279"/>
        <end position="581"/>
    </location>
</feature>
<evidence type="ECO:0000259" key="5">
    <source>
        <dbReference type="Pfam" id="PF00931"/>
    </source>
</evidence>
<dbReference type="Proteomes" id="UP001327560">
    <property type="component" value="Chromosome 3"/>
</dbReference>
<dbReference type="Gene3D" id="3.80.10.10">
    <property type="entry name" value="Ribonuclease Inhibitor"/>
    <property type="match status" value="1"/>
</dbReference>
<protein>
    <submittedName>
        <fullName evidence="7">Disease resistance protein RPS2 isoform X2</fullName>
    </submittedName>
</protein>
<gene>
    <name evidence="7" type="ORF">Cni_G11213</name>
</gene>
<dbReference type="InterPro" id="IPR002182">
    <property type="entry name" value="NB-ARC"/>
</dbReference>
<dbReference type="AlphaFoldDB" id="A0AAQ3K7C5"/>
<evidence type="ECO:0000313" key="7">
    <source>
        <dbReference type="EMBL" id="WOL02494.1"/>
    </source>
</evidence>
<dbReference type="GO" id="GO:0006952">
    <property type="term" value="P:defense response"/>
    <property type="evidence" value="ECO:0007669"/>
    <property type="project" value="UniProtKB-KW"/>
</dbReference>
<evidence type="ECO:0000256" key="4">
    <source>
        <dbReference type="ARBA" id="ARBA00022840"/>
    </source>
</evidence>
<proteinExistence type="inferred from homology"/>